<dbReference type="GO" id="GO:0005525">
    <property type="term" value="F:GTP binding"/>
    <property type="evidence" value="ECO:0007669"/>
    <property type="project" value="InterPro"/>
</dbReference>
<dbReference type="InterPro" id="IPR027417">
    <property type="entry name" value="P-loop_NTPase"/>
</dbReference>
<proteinExistence type="predicted"/>
<dbReference type="PANTHER" id="PTHR43636:SF2">
    <property type="entry name" value="ELONGATION FACTOR G, MITOCHONDRIAL"/>
    <property type="match status" value="1"/>
</dbReference>
<evidence type="ECO:0000256" key="2">
    <source>
        <dbReference type="ARBA" id="ARBA00022917"/>
    </source>
</evidence>
<name>A0A2Z6P0D9_TRISU</name>
<accession>A0A2Z6P0D9</accession>
<dbReference type="GO" id="GO:0003746">
    <property type="term" value="F:translation elongation factor activity"/>
    <property type="evidence" value="ECO:0007669"/>
    <property type="project" value="UniProtKB-KW"/>
</dbReference>
<evidence type="ECO:0000313" key="5">
    <source>
        <dbReference type="Proteomes" id="UP000242715"/>
    </source>
</evidence>
<dbReference type="InterPro" id="IPR000795">
    <property type="entry name" value="T_Tr_GTP-bd_dom"/>
</dbReference>
<dbReference type="OrthoDB" id="10343633at2759"/>
<feature type="domain" description="Tr-type G" evidence="3">
    <location>
        <begin position="104"/>
        <end position="302"/>
    </location>
</feature>
<dbReference type="PANTHER" id="PTHR43636">
    <property type="entry name" value="ELONGATION FACTOR G, MITOCHONDRIAL"/>
    <property type="match status" value="1"/>
</dbReference>
<organism evidence="4 5">
    <name type="scientific">Trifolium subterraneum</name>
    <name type="common">Subterranean clover</name>
    <dbReference type="NCBI Taxonomy" id="3900"/>
    <lineage>
        <taxon>Eukaryota</taxon>
        <taxon>Viridiplantae</taxon>
        <taxon>Streptophyta</taxon>
        <taxon>Embryophyta</taxon>
        <taxon>Tracheophyta</taxon>
        <taxon>Spermatophyta</taxon>
        <taxon>Magnoliopsida</taxon>
        <taxon>eudicotyledons</taxon>
        <taxon>Gunneridae</taxon>
        <taxon>Pentapetalae</taxon>
        <taxon>rosids</taxon>
        <taxon>fabids</taxon>
        <taxon>Fabales</taxon>
        <taxon>Fabaceae</taxon>
        <taxon>Papilionoideae</taxon>
        <taxon>50 kb inversion clade</taxon>
        <taxon>NPAAA clade</taxon>
        <taxon>Hologalegina</taxon>
        <taxon>IRL clade</taxon>
        <taxon>Trifolieae</taxon>
        <taxon>Trifolium</taxon>
    </lineage>
</organism>
<dbReference type="Pfam" id="PF00009">
    <property type="entry name" value="GTP_EFTU"/>
    <property type="match status" value="1"/>
</dbReference>
<keyword evidence="1" id="KW-0251">Elongation factor</keyword>
<evidence type="ECO:0000256" key="1">
    <source>
        <dbReference type="ARBA" id="ARBA00022768"/>
    </source>
</evidence>
<dbReference type="Proteomes" id="UP000242715">
    <property type="component" value="Unassembled WGS sequence"/>
</dbReference>
<evidence type="ECO:0000313" key="4">
    <source>
        <dbReference type="EMBL" id="GAU37089.1"/>
    </source>
</evidence>
<dbReference type="GO" id="GO:0005739">
    <property type="term" value="C:mitochondrion"/>
    <property type="evidence" value="ECO:0007669"/>
    <property type="project" value="TreeGrafter"/>
</dbReference>
<dbReference type="SUPFAM" id="SSF52540">
    <property type="entry name" value="P-loop containing nucleoside triphosphate hydrolases"/>
    <property type="match status" value="1"/>
</dbReference>
<protein>
    <recommendedName>
        <fullName evidence="3">Tr-type G domain-containing protein</fullName>
    </recommendedName>
</protein>
<gene>
    <name evidence="4" type="ORF">TSUD_378310</name>
</gene>
<dbReference type="GO" id="GO:0070125">
    <property type="term" value="P:mitochondrial translational elongation"/>
    <property type="evidence" value="ECO:0007669"/>
    <property type="project" value="TreeGrafter"/>
</dbReference>
<keyword evidence="2" id="KW-0648">Protein biosynthesis</keyword>
<reference evidence="5" key="1">
    <citation type="journal article" date="2017" name="Front. Plant Sci.">
        <title>Climate Clever Clovers: New Paradigm to Reduce the Environmental Footprint of Ruminants by Breeding Low Methanogenic Forages Utilizing Haplotype Variation.</title>
        <authorList>
            <person name="Kaur P."/>
            <person name="Appels R."/>
            <person name="Bayer P.E."/>
            <person name="Keeble-Gagnere G."/>
            <person name="Wang J."/>
            <person name="Hirakawa H."/>
            <person name="Shirasawa K."/>
            <person name="Vercoe P."/>
            <person name="Stefanova K."/>
            <person name="Durmic Z."/>
            <person name="Nichols P."/>
            <person name="Revell C."/>
            <person name="Isobe S.N."/>
            <person name="Edwards D."/>
            <person name="Erskine W."/>
        </authorList>
    </citation>
    <scope>NUCLEOTIDE SEQUENCE [LARGE SCALE GENOMIC DNA]</scope>
    <source>
        <strain evidence="5">cv. Daliak</strain>
    </source>
</reference>
<evidence type="ECO:0000259" key="3">
    <source>
        <dbReference type="Pfam" id="PF00009"/>
    </source>
</evidence>
<dbReference type="Gene3D" id="3.40.50.300">
    <property type="entry name" value="P-loop containing nucleotide triphosphate hydrolases"/>
    <property type="match status" value="1"/>
</dbReference>
<dbReference type="AlphaFoldDB" id="A0A2Z6P0D9"/>
<sequence>MSCSLVPNNSLSSFMMMSRKRSSFSLHIYERGTSSISHPSSISSVISTNCSEPKLTYNILKEPVVQPHNIWISGLMDPKNTNMEARKLLYSGRVEEMRSYEIYEAKQWKHRLDRDKKVDLQIVYSYTTWKDTKINIIDTDNTIDFTISAQRALRNLDGAILVISSTNEVQSAMKVNSFMEALKVPRFLLIDKLHQKGANPWEALKKVNLVASYCSDTISIDEIPTDMEEFVSEKRKELIETISEVDDKLAMTSDGDNNPSSIDLEDSIRRATIAQKFIPVFMGSILEKGPQTLLDGVVSYFPCSVEVSKYGLDQYKNMEAASLVHVARKNIVVRSTPVHLCEYTDIFSCPAAEGESHIYVLPTQHDIEASRSDVKAMVECIRPQLLFLETDPFRSKSLEEDYNVMAVAFQAAKSIGNIEFDLGDLDECSREKLEEAAKDMVHIDIRNLIMTYRLYKHAQTYSSILALVGRNHMFGMRHYWNIMKQKLTNDAILKEAESYEECMRSMKSDYNSRPPLWLDSKIRLWDRYPDIE</sequence>
<dbReference type="EMBL" id="DF973652">
    <property type="protein sequence ID" value="GAU37089.1"/>
    <property type="molecule type" value="Genomic_DNA"/>
</dbReference>
<dbReference type="GO" id="GO:0003924">
    <property type="term" value="F:GTPase activity"/>
    <property type="evidence" value="ECO:0007669"/>
    <property type="project" value="InterPro"/>
</dbReference>
<keyword evidence="5" id="KW-1185">Reference proteome</keyword>